<dbReference type="AlphaFoldDB" id="X0VGH9"/>
<feature type="non-terminal residue" evidence="1">
    <location>
        <position position="1"/>
    </location>
</feature>
<comment type="caution">
    <text evidence="1">The sequence shown here is derived from an EMBL/GenBank/DDBJ whole genome shotgun (WGS) entry which is preliminary data.</text>
</comment>
<evidence type="ECO:0000313" key="1">
    <source>
        <dbReference type="EMBL" id="GAG11548.1"/>
    </source>
</evidence>
<accession>X0VGH9</accession>
<dbReference type="SUPFAM" id="SSF48695">
    <property type="entry name" value="Multiheme cytochromes"/>
    <property type="match status" value="1"/>
</dbReference>
<reference evidence="1" key="1">
    <citation type="journal article" date="2014" name="Front. Microbiol.">
        <title>High frequency of phylogenetically diverse reductive dehalogenase-homologous genes in deep subseafloor sedimentary metagenomes.</title>
        <authorList>
            <person name="Kawai M."/>
            <person name="Futagami T."/>
            <person name="Toyoda A."/>
            <person name="Takaki Y."/>
            <person name="Nishi S."/>
            <person name="Hori S."/>
            <person name="Arai W."/>
            <person name="Tsubouchi T."/>
            <person name="Morono Y."/>
            <person name="Uchiyama I."/>
            <person name="Ito T."/>
            <person name="Fujiyama A."/>
            <person name="Inagaki F."/>
            <person name="Takami H."/>
        </authorList>
    </citation>
    <scope>NUCLEOTIDE SEQUENCE</scope>
    <source>
        <strain evidence="1">Expedition CK06-06</strain>
    </source>
</reference>
<gene>
    <name evidence="1" type="ORF">S01H1_44967</name>
</gene>
<sequence>AKVPDPKIDTPEIQKLPEKERVCVEPKEYMTENHMKLLNDWRDWVVREGSRDYIGFTKKKYTMSLQNTCLECHSNYDNFCNECHKYAGITPYCWSCHVEKPEEWAAGKLKEEK</sequence>
<dbReference type="InterPro" id="IPR047668">
    <property type="entry name" value="DsrJ"/>
</dbReference>
<organism evidence="1">
    <name type="scientific">marine sediment metagenome</name>
    <dbReference type="NCBI Taxonomy" id="412755"/>
    <lineage>
        <taxon>unclassified sequences</taxon>
        <taxon>metagenomes</taxon>
        <taxon>ecological metagenomes</taxon>
    </lineage>
</organism>
<dbReference type="InterPro" id="IPR036280">
    <property type="entry name" value="Multihaem_cyt_sf"/>
</dbReference>
<protein>
    <submittedName>
        <fullName evidence="1">Uncharacterized protein</fullName>
    </submittedName>
</protein>
<proteinExistence type="predicted"/>
<name>X0VGH9_9ZZZZ</name>
<dbReference type="EMBL" id="BARS01028705">
    <property type="protein sequence ID" value="GAG11548.1"/>
    <property type="molecule type" value="Genomic_DNA"/>
</dbReference>
<dbReference type="NCBIfam" id="NF038038">
    <property type="entry name" value="cytoc_DsrJ"/>
    <property type="match status" value="1"/>
</dbReference>